<dbReference type="InterPro" id="IPR014198">
    <property type="entry name" value="Spore_III_AB"/>
</dbReference>
<sequence length="172" mass="19555">MLKLLGCIMIIFASTGMGFIYGQSFKRRVEQLKEIQRCIHQLQNEIIYTHTPLPDAILNTASKSTKPIEDVLKDISSMLEKNSVDNVYEAFRYAFKDKRDNLSLKNEDINAVLDLSKTLGESDIDGQKRMFSLTLDNIKNQIEVSKILMSKNLKMYRCLGFSLGAVIVIISI</sequence>
<gene>
    <name evidence="1" type="primary">spoIIIAB</name>
    <name evidence="1" type="ORF">AB8U03_04400</name>
</gene>
<evidence type="ECO:0000313" key="1">
    <source>
        <dbReference type="EMBL" id="MEY7999446.1"/>
    </source>
</evidence>
<reference evidence="1 2" key="1">
    <citation type="submission" date="2024-08" db="EMBL/GenBank/DDBJ databases">
        <title>Clostridium lapicellarii sp. nov., and Clostridium renhuaiense sp. nov., two species isolated from the mud in a fermentation cellar used for producing sauce-flavour Chinese liquors.</title>
        <authorList>
            <person name="Yang F."/>
            <person name="Wang H."/>
            <person name="Chen L.Q."/>
            <person name="Zhou N."/>
            <person name="Lu J.J."/>
            <person name="Pu X.X."/>
            <person name="Wan B."/>
            <person name="Wang L."/>
            <person name="Liu S.J."/>
        </authorList>
    </citation>
    <scope>NUCLEOTIDE SEQUENCE [LARGE SCALE GENOMIC DNA]</scope>
    <source>
        <strain evidence="1 2">MT-5</strain>
    </source>
</reference>
<dbReference type="Pfam" id="PF09548">
    <property type="entry name" value="Spore_III_AB"/>
    <property type="match status" value="1"/>
</dbReference>
<keyword evidence="2" id="KW-1185">Reference proteome</keyword>
<proteinExistence type="predicted"/>
<accession>A0ABV4BP81</accession>
<organism evidence="1 2">
    <name type="scientific">Clostridium moutaii</name>
    <dbReference type="NCBI Taxonomy" id="3240932"/>
    <lineage>
        <taxon>Bacteria</taxon>
        <taxon>Bacillati</taxon>
        <taxon>Bacillota</taxon>
        <taxon>Clostridia</taxon>
        <taxon>Eubacteriales</taxon>
        <taxon>Clostridiaceae</taxon>
        <taxon>Clostridium</taxon>
    </lineage>
</organism>
<protein>
    <submittedName>
        <fullName evidence="1">Stage III sporulation protein SpoIIIAB</fullName>
    </submittedName>
</protein>
<evidence type="ECO:0000313" key="2">
    <source>
        <dbReference type="Proteomes" id="UP001564657"/>
    </source>
</evidence>
<dbReference type="Proteomes" id="UP001564657">
    <property type="component" value="Unassembled WGS sequence"/>
</dbReference>
<dbReference type="PIRSF" id="PIRSF021435">
    <property type="entry name" value="SpoIIIAB"/>
    <property type="match status" value="1"/>
</dbReference>
<name>A0ABV4BP81_9CLOT</name>
<dbReference type="RefSeq" id="WP_369703336.1">
    <property type="nucleotide sequence ID" value="NZ_JBGEWD010000003.1"/>
</dbReference>
<dbReference type="EMBL" id="JBGEWD010000003">
    <property type="protein sequence ID" value="MEY7999446.1"/>
    <property type="molecule type" value="Genomic_DNA"/>
</dbReference>
<dbReference type="NCBIfam" id="TIGR02833">
    <property type="entry name" value="spore_III_AB"/>
    <property type="match status" value="1"/>
</dbReference>
<comment type="caution">
    <text evidence="1">The sequence shown here is derived from an EMBL/GenBank/DDBJ whole genome shotgun (WGS) entry which is preliminary data.</text>
</comment>